<evidence type="ECO:0000313" key="3">
    <source>
        <dbReference type="EMBL" id="KAI9165261.1"/>
    </source>
</evidence>
<dbReference type="GO" id="GO:0005524">
    <property type="term" value="F:ATP binding"/>
    <property type="evidence" value="ECO:0007669"/>
    <property type="project" value="UniProtKB-UniRule"/>
</dbReference>
<dbReference type="GO" id="GO:0004672">
    <property type="term" value="F:protein kinase activity"/>
    <property type="evidence" value="ECO:0007669"/>
    <property type="project" value="InterPro"/>
</dbReference>
<proteinExistence type="predicted"/>
<keyword evidence="1" id="KW-0067">ATP-binding</keyword>
<dbReference type="Pfam" id="PF00069">
    <property type="entry name" value="Pkinase"/>
    <property type="match status" value="1"/>
</dbReference>
<name>A0AAD5IIA8_ACENE</name>
<reference evidence="3" key="2">
    <citation type="submission" date="2023-02" db="EMBL/GenBank/DDBJ databases">
        <authorList>
            <person name="Swenson N.G."/>
            <person name="Wegrzyn J.L."/>
            <person name="Mcevoy S.L."/>
        </authorList>
    </citation>
    <scope>NUCLEOTIDE SEQUENCE</scope>
    <source>
        <strain evidence="3">91603</strain>
        <tissue evidence="3">Leaf</tissue>
    </source>
</reference>
<dbReference type="PROSITE" id="PS50011">
    <property type="entry name" value="PROTEIN_KINASE_DOM"/>
    <property type="match status" value="1"/>
</dbReference>
<comment type="caution">
    <text evidence="3">The sequence shown here is derived from an EMBL/GenBank/DDBJ whole genome shotgun (WGS) entry which is preliminary data.</text>
</comment>
<gene>
    <name evidence="3" type="ORF">LWI28_010589</name>
</gene>
<evidence type="ECO:0000259" key="2">
    <source>
        <dbReference type="PROSITE" id="PS50011"/>
    </source>
</evidence>
<dbReference type="EMBL" id="JAJSOW010000105">
    <property type="protein sequence ID" value="KAI9165261.1"/>
    <property type="molecule type" value="Genomic_DNA"/>
</dbReference>
<dbReference type="SUPFAM" id="SSF56112">
    <property type="entry name" value="Protein kinase-like (PK-like)"/>
    <property type="match status" value="1"/>
</dbReference>
<keyword evidence="1" id="KW-0547">Nucleotide-binding</keyword>
<feature type="domain" description="Protein kinase" evidence="2">
    <location>
        <begin position="102"/>
        <end position="393"/>
    </location>
</feature>
<dbReference type="Gene3D" id="1.10.510.10">
    <property type="entry name" value="Transferase(Phosphotransferase) domain 1"/>
    <property type="match status" value="1"/>
</dbReference>
<dbReference type="InterPro" id="IPR050823">
    <property type="entry name" value="Plant_Ser_Thr_Prot_Kinase"/>
</dbReference>
<accession>A0AAD5IIA8</accession>
<keyword evidence="4" id="KW-1185">Reference proteome</keyword>
<dbReference type="InterPro" id="IPR011009">
    <property type="entry name" value="Kinase-like_dom_sf"/>
</dbReference>
<reference evidence="3" key="1">
    <citation type="journal article" date="2022" name="Plant J.">
        <title>Strategies of tolerance reflected in two North American maple genomes.</title>
        <authorList>
            <person name="McEvoy S.L."/>
            <person name="Sezen U.U."/>
            <person name="Trouern-Trend A."/>
            <person name="McMahon S.M."/>
            <person name="Schaberg P.G."/>
            <person name="Yang J."/>
            <person name="Wegrzyn J.L."/>
            <person name="Swenson N.G."/>
        </authorList>
    </citation>
    <scope>NUCLEOTIDE SEQUENCE</scope>
    <source>
        <strain evidence="3">91603</strain>
    </source>
</reference>
<dbReference type="Gene3D" id="3.30.200.20">
    <property type="entry name" value="Phosphorylase Kinase, domain 1"/>
    <property type="match status" value="1"/>
</dbReference>
<evidence type="ECO:0000313" key="4">
    <source>
        <dbReference type="Proteomes" id="UP001064489"/>
    </source>
</evidence>
<dbReference type="Proteomes" id="UP001064489">
    <property type="component" value="Chromosome 10"/>
</dbReference>
<feature type="binding site" evidence="1">
    <location>
        <position position="211"/>
    </location>
    <ligand>
        <name>ATP</name>
        <dbReference type="ChEBI" id="CHEBI:30616"/>
    </ligand>
</feature>
<protein>
    <recommendedName>
        <fullName evidence="2">Protein kinase domain-containing protein</fullName>
    </recommendedName>
</protein>
<sequence length="503" mass="55513">MDTNFANPTGIQPLRNESNLFIGLLPSSMAFHGGYPTRNAVSGGSDQLQSSLAFHGTGYLAGNAVSGNSDRFTPSMAICDVGYITGNSGRITVTTAWPNQVVGDAVEANDGNDGRITTTTAGPNQVVASCSSAGKSQFSDVVKEENPMAQMWRTPSLKEFSFKDLKIATKNFSPFSFLGEGGFGRVYKGWVDEKTLAPSSIMGIGMEVAIKVLNLGTTLQGFQEWQRGSLGNHLSRHALKSPSWDIRLKIAIGAARGLNYNPKISDFGLIKLGPSGDKSHVTTRMLGTYCYAAPEYLKSGHLSVKSDVYSFGIVLLELLTGLRALDLRRTKDNLVKWSKPMFSQLKTIMDVRMEGQYSLRAAWRATQLTINCLEVNPKFRPSMKEVLEVLVLIEAMTSMEEDPEVLEQIEAVNSKKEVNEVLEHSMEEDPEVLEQIEAVNSKKEVNEVLEHIEAIEEKPENSNYRSRQSTATRHGQRSILHRFLTSLKEPFQCVSSKLNCMRI</sequence>
<organism evidence="3 4">
    <name type="scientific">Acer negundo</name>
    <name type="common">Box elder</name>
    <dbReference type="NCBI Taxonomy" id="4023"/>
    <lineage>
        <taxon>Eukaryota</taxon>
        <taxon>Viridiplantae</taxon>
        <taxon>Streptophyta</taxon>
        <taxon>Embryophyta</taxon>
        <taxon>Tracheophyta</taxon>
        <taxon>Spermatophyta</taxon>
        <taxon>Magnoliopsida</taxon>
        <taxon>eudicotyledons</taxon>
        <taxon>Gunneridae</taxon>
        <taxon>Pentapetalae</taxon>
        <taxon>rosids</taxon>
        <taxon>malvids</taxon>
        <taxon>Sapindales</taxon>
        <taxon>Sapindaceae</taxon>
        <taxon>Hippocastanoideae</taxon>
        <taxon>Acereae</taxon>
        <taxon>Acer</taxon>
    </lineage>
</organism>
<dbReference type="InterPro" id="IPR017441">
    <property type="entry name" value="Protein_kinase_ATP_BS"/>
</dbReference>
<dbReference type="AlphaFoldDB" id="A0AAD5IIA8"/>
<dbReference type="PANTHER" id="PTHR45621">
    <property type="entry name" value="OS01G0588500 PROTEIN-RELATED"/>
    <property type="match status" value="1"/>
</dbReference>
<dbReference type="PROSITE" id="PS00107">
    <property type="entry name" value="PROTEIN_KINASE_ATP"/>
    <property type="match status" value="1"/>
</dbReference>
<dbReference type="InterPro" id="IPR000719">
    <property type="entry name" value="Prot_kinase_dom"/>
</dbReference>
<evidence type="ECO:0000256" key="1">
    <source>
        <dbReference type="PROSITE-ProRule" id="PRU10141"/>
    </source>
</evidence>